<accession>A0A8H5G783</accession>
<keyword evidence="4 7" id="KW-1133">Transmembrane helix</keyword>
<dbReference type="Pfam" id="PF03062">
    <property type="entry name" value="MBOAT"/>
    <property type="match status" value="1"/>
</dbReference>
<evidence type="ECO:0000256" key="2">
    <source>
        <dbReference type="ARBA" id="ARBA00010323"/>
    </source>
</evidence>
<evidence type="ECO:0000313" key="8">
    <source>
        <dbReference type="EMBL" id="KAF5359446.1"/>
    </source>
</evidence>
<keyword evidence="3 7" id="KW-0812">Transmembrane</keyword>
<feature type="region of interest" description="Disordered" evidence="6">
    <location>
        <begin position="1"/>
        <end position="40"/>
    </location>
</feature>
<feature type="transmembrane region" description="Helical" evidence="7">
    <location>
        <begin position="77"/>
        <end position="100"/>
    </location>
</feature>
<organism evidence="8 9">
    <name type="scientific">Leucocoprinus leucothites</name>
    <dbReference type="NCBI Taxonomy" id="201217"/>
    <lineage>
        <taxon>Eukaryota</taxon>
        <taxon>Fungi</taxon>
        <taxon>Dikarya</taxon>
        <taxon>Basidiomycota</taxon>
        <taxon>Agaricomycotina</taxon>
        <taxon>Agaricomycetes</taxon>
        <taxon>Agaricomycetidae</taxon>
        <taxon>Agaricales</taxon>
        <taxon>Agaricineae</taxon>
        <taxon>Agaricaceae</taxon>
        <taxon>Leucocoprinus</taxon>
    </lineage>
</organism>
<dbReference type="OrthoDB" id="420606at2759"/>
<evidence type="ECO:0000256" key="3">
    <source>
        <dbReference type="ARBA" id="ARBA00022692"/>
    </source>
</evidence>
<keyword evidence="5 7" id="KW-0472">Membrane</keyword>
<dbReference type="GO" id="GO:0006506">
    <property type="term" value="P:GPI anchor biosynthetic process"/>
    <property type="evidence" value="ECO:0007669"/>
    <property type="project" value="TreeGrafter"/>
</dbReference>
<name>A0A8H5G783_9AGAR</name>
<dbReference type="AlphaFoldDB" id="A0A8H5G783"/>
<reference evidence="8 9" key="1">
    <citation type="journal article" date="2020" name="ISME J.">
        <title>Uncovering the hidden diversity of litter-decomposition mechanisms in mushroom-forming fungi.</title>
        <authorList>
            <person name="Floudas D."/>
            <person name="Bentzer J."/>
            <person name="Ahren D."/>
            <person name="Johansson T."/>
            <person name="Persson P."/>
            <person name="Tunlid A."/>
        </authorList>
    </citation>
    <scope>NUCLEOTIDE SEQUENCE [LARGE SCALE GENOMIC DNA]</scope>
    <source>
        <strain evidence="8 9">CBS 146.42</strain>
    </source>
</reference>
<feature type="compositionally biased region" description="Polar residues" evidence="6">
    <location>
        <begin position="28"/>
        <end position="40"/>
    </location>
</feature>
<dbReference type="PANTHER" id="PTHR13285:SF18">
    <property type="entry name" value="PROTEIN-CYSTEINE N-PALMITOYLTRANSFERASE RASP"/>
    <property type="match status" value="1"/>
</dbReference>
<feature type="transmembrane region" description="Helical" evidence="7">
    <location>
        <begin position="175"/>
        <end position="207"/>
    </location>
</feature>
<dbReference type="Proteomes" id="UP000559027">
    <property type="component" value="Unassembled WGS sequence"/>
</dbReference>
<evidence type="ECO:0000313" key="9">
    <source>
        <dbReference type="Proteomes" id="UP000559027"/>
    </source>
</evidence>
<dbReference type="GO" id="GO:0008374">
    <property type="term" value="F:O-acyltransferase activity"/>
    <property type="evidence" value="ECO:0007669"/>
    <property type="project" value="TreeGrafter"/>
</dbReference>
<dbReference type="GO" id="GO:0005783">
    <property type="term" value="C:endoplasmic reticulum"/>
    <property type="evidence" value="ECO:0007669"/>
    <property type="project" value="TreeGrafter"/>
</dbReference>
<gene>
    <name evidence="8" type="ORF">D9756_002933</name>
</gene>
<sequence>MNTEEETQIPLLPTHTPLSPDFSKDMGTPTQHSTTHGGINITDLTVNIPSSVRHSLSSQTNGKQPAPSRWGTLEFKLYYAVFLVVVPIMIWIPVSLSSPLHPNFPFYRNKLEDGWIPGRLVDNSDAQYRTFRNNIPVLSVAILLHLLVKYIASSLSPDSPSLTSRARRFNTPSSLMFNLIFSLITVTILHGINVLKIVLILFINYLLAKRLRGSRSSIIMTWVFNGAVLFGNEVFEGWKLGQWFEGLAWLDDHAGLYHRWYISFNITMLRLVSFTMDYYWACNKKGKDLDDLEGVKELSEKQRQALSHPDSIYSFSNFVAYALYPPLYLAGPIMTFNDFMWQHRYPNKQPPASTPIKGYTIRFLCSLLTMECILHFMYVVAIKDRKAWVGYTPAQISMVGFWNLIIVWLKVVDMEDISWLPCPYKNNGGNEFARLLS</sequence>
<evidence type="ECO:0000256" key="6">
    <source>
        <dbReference type="SAM" id="MobiDB-lite"/>
    </source>
</evidence>
<comment type="subcellular location">
    <subcellularLocation>
        <location evidence="1">Membrane</location>
        <topology evidence="1">Multi-pass membrane protein</topology>
    </subcellularLocation>
</comment>
<dbReference type="EMBL" id="JAACJO010000004">
    <property type="protein sequence ID" value="KAF5359446.1"/>
    <property type="molecule type" value="Genomic_DNA"/>
</dbReference>
<proteinExistence type="inferred from homology"/>
<dbReference type="InterPro" id="IPR004299">
    <property type="entry name" value="MBOAT_fam"/>
</dbReference>
<feature type="transmembrane region" description="Helical" evidence="7">
    <location>
        <begin position="388"/>
        <end position="409"/>
    </location>
</feature>
<feature type="transmembrane region" description="Helical" evidence="7">
    <location>
        <begin position="318"/>
        <end position="341"/>
    </location>
</feature>
<evidence type="ECO:0000256" key="5">
    <source>
        <dbReference type="ARBA" id="ARBA00023136"/>
    </source>
</evidence>
<dbReference type="InterPro" id="IPR051085">
    <property type="entry name" value="MB_O-acyltransferase"/>
</dbReference>
<evidence type="ECO:0000256" key="7">
    <source>
        <dbReference type="SAM" id="Phobius"/>
    </source>
</evidence>
<dbReference type="PANTHER" id="PTHR13285">
    <property type="entry name" value="ACYLTRANSFERASE"/>
    <property type="match status" value="1"/>
</dbReference>
<comment type="similarity">
    <text evidence="2">Belongs to the membrane-bound acyltransferase family.</text>
</comment>
<protein>
    <submittedName>
        <fullName evidence="8">Uncharacterized protein</fullName>
    </submittedName>
</protein>
<keyword evidence="9" id="KW-1185">Reference proteome</keyword>
<comment type="caution">
    <text evidence="8">The sequence shown here is derived from an EMBL/GenBank/DDBJ whole genome shotgun (WGS) entry which is preliminary data.</text>
</comment>
<feature type="transmembrane region" description="Helical" evidence="7">
    <location>
        <begin position="361"/>
        <end position="381"/>
    </location>
</feature>
<evidence type="ECO:0000256" key="4">
    <source>
        <dbReference type="ARBA" id="ARBA00022989"/>
    </source>
</evidence>
<dbReference type="GO" id="GO:0016020">
    <property type="term" value="C:membrane"/>
    <property type="evidence" value="ECO:0007669"/>
    <property type="project" value="UniProtKB-SubCell"/>
</dbReference>
<evidence type="ECO:0000256" key="1">
    <source>
        <dbReference type="ARBA" id="ARBA00004141"/>
    </source>
</evidence>